<evidence type="ECO:0000313" key="2">
    <source>
        <dbReference type="Proteomes" id="UP000317717"/>
    </source>
</evidence>
<evidence type="ECO:0000313" key="1">
    <source>
        <dbReference type="EMBL" id="GEA68495.1"/>
    </source>
</evidence>
<dbReference type="EMBL" id="BJLJ01000011">
    <property type="protein sequence ID" value="GEA68495.1"/>
    <property type="molecule type" value="Genomic_DNA"/>
</dbReference>
<name>A0A4Y3JBC1_ACIPI</name>
<protein>
    <submittedName>
        <fullName evidence="1">Uncharacterized protein</fullName>
    </submittedName>
</protein>
<dbReference type="RefSeq" id="WP_139191825.1">
    <property type="nucleotide sequence ID" value="NZ_BJLJ01000011.1"/>
</dbReference>
<sequence length="149" mass="17784">MNYLNYLSPVISFFTKQNVVIKGRALGRTTWYLEVLSRKWPELDWDYSKDFCFNPRKIKRIADRKARRAFYQSFSQYKKSFKPRPKPKLKIFKDEWPSLEKWKASMLEATKTAAKRFSDTADAMAYAFHSLNYFKSQYSCAWDLAAIEE</sequence>
<dbReference type="Proteomes" id="UP000317717">
    <property type="component" value="Unassembled WGS sequence"/>
</dbReference>
<proteinExistence type="predicted"/>
<organism evidence="1 2">
    <name type="scientific">Acinetobacter pittii</name>
    <name type="common">Acinetobacter genomosp. 3</name>
    <dbReference type="NCBI Taxonomy" id="48296"/>
    <lineage>
        <taxon>Bacteria</taxon>
        <taxon>Pseudomonadati</taxon>
        <taxon>Pseudomonadota</taxon>
        <taxon>Gammaproteobacteria</taxon>
        <taxon>Moraxellales</taxon>
        <taxon>Moraxellaceae</taxon>
        <taxon>Acinetobacter</taxon>
        <taxon>Acinetobacter calcoaceticus/baumannii complex</taxon>
    </lineage>
</organism>
<dbReference type="AlphaFoldDB" id="A0A4Y3JBC1"/>
<accession>A0A4Y3JBC1</accession>
<comment type="caution">
    <text evidence="1">The sequence shown here is derived from an EMBL/GenBank/DDBJ whole genome shotgun (WGS) entry which is preliminary data.</text>
</comment>
<reference evidence="1 2" key="1">
    <citation type="submission" date="2019-06" db="EMBL/GenBank/DDBJ databases">
        <title>Whole genome shotgun sequence of Acinetobacter pittii NBRC 110514.</title>
        <authorList>
            <person name="Hosoyama A."/>
            <person name="Uohara A."/>
            <person name="Ohji S."/>
            <person name="Ichikawa N."/>
        </authorList>
    </citation>
    <scope>NUCLEOTIDE SEQUENCE [LARGE SCALE GENOMIC DNA]</scope>
    <source>
        <strain evidence="1 2">NBRC 110514</strain>
    </source>
</reference>
<gene>
    <name evidence="1" type="ORF">PA3_26530</name>
</gene>